<keyword evidence="1" id="KW-0472">Membrane</keyword>
<dbReference type="AlphaFoldDB" id="A0A840PYM3"/>
<feature type="transmembrane region" description="Helical" evidence="1">
    <location>
        <begin position="66"/>
        <end position="86"/>
    </location>
</feature>
<feature type="transmembrane region" description="Helical" evidence="1">
    <location>
        <begin position="106"/>
        <end position="124"/>
    </location>
</feature>
<evidence type="ECO:0000313" key="3">
    <source>
        <dbReference type="Proteomes" id="UP000584374"/>
    </source>
</evidence>
<protein>
    <submittedName>
        <fullName evidence="2">Uncharacterized protein</fullName>
    </submittedName>
</protein>
<organism evidence="2 3">
    <name type="scientific">Saccharopolyspora phatthalungensis</name>
    <dbReference type="NCBI Taxonomy" id="664693"/>
    <lineage>
        <taxon>Bacteria</taxon>
        <taxon>Bacillati</taxon>
        <taxon>Actinomycetota</taxon>
        <taxon>Actinomycetes</taxon>
        <taxon>Pseudonocardiales</taxon>
        <taxon>Pseudonocardiaceae</taxon>
        <taxon>Saccharopolyspora</taxon>
    </lineage>
</organism>
<name>A0A840PYM3_9PSEU</name>
<keyword evidence="1" id="KW-1133">Transmembrane helix</keyword>
<proteinExistence type="predicted"/>
<reference evidence="2 3" key="1">
    <citation type="submission" date="2020-08" db="EMBL/GenBank/DDBJ databases">
        <title>Sequencing the genomes of 1000 actinobacteria strains.</title>
        <authorList>
            <person name="Klenk H.-P."/>
        </authorList>
    </citation>
    <scope>NUCLEOTIDE SEQUENCE [LARGE SCALE GENOMIC DNA]</scope>
    <source>
        <strain evidence="2 3">DSM 45584</strain>
    </source>
</reference>
<feature type="transmembrane region" description="Helical" evidence="1">
    <location>
        <begin position="216"/>
        <end position="235"/>
    </location>
</feature>
<gene>
    <name evidence="2" type="ORF">BJ970_000394</name>
</gene>
<keyword evidence="1" id="KW-0812">Transmembrane</keyword>
<accession>A0A840PYM3</accession>
<keyword evidence="3" id="KW-1185">Reference proteome</keyword>
<feature type="transmembrane region" description="Helical" evidence="1">
    <location>
        <begin position="33"/>
        <end position="51"/>
    </location>
</feature>
<evidence type="ECO:0000313" key="2">
    <source>
        <dbReference type="EMBL" id="MBB5152860.1"/>
    </source>
</evidence>
<dbReference type="Proteomes" id="UP000584374">
    <property type="component" value="Unassembled WGS sequence"/>
</dbReference>
<comment type="caution">
    <text evidence="2">The sequence shown here is derived from an EMBL/GenBank/DDBJ whole genome shotgun (WGS) entry which is preliminary data.</text>
</comment>
<dbReference type="EMBL" id="JACHIW010000001">
    <property type="protein sequence ID" value="MBB5152860.1"/>
    <property type="molecule type" value="Genomic_DNA"/>
</dbReference>
<sequence length="261" mass="28586">MIVTVVFPWLMAKFLLKPGVGPLRDDRFLDRLGFWRAAVGLVVIVVATYPFQSPGTVLGSNVTKMWLTASYAMLAVPLPFLVLLIATRSGHRVQLLRGALRLLRRMALASTGFLLLIGIFLVFGREGGTSYKVAETSLPGLPGFLVGVLKVFGVVGGLCWLAIFILCTIYWAARTGFWLSEIHPLLAPVSTTIVMLLINGREIIEFDTRGVPGSLWLTLNLCGTASALVLAVFEYRHLHSIGYRFRSGPQPAAIDVRTSDQ</sequence>
<evidence type="ECO:0000256" key="1">
    <source>
        <dbReference type="SAM" id="Phobius"/>
    </source>
</evidence>
<feature type="transmembrane region" description="Helical" evidence="1">
    <location>
        <begin position="144"/>
        <end position="173"/>
    </location>
</feature>
<feature type="transmembrane region" description="Helical" evidence="1">
    <location>
        <begin position="185"/>
        <end position="204"/>
    </location>
</feature>